<evidence type="ECO:0000313" key="6">
    <source>
        <dbReference type="EMBL" id="MDT0350343.1"/>
    </source>
</evidence>
<feature type="DNA-binding region" description="H-T-H motif" evidence="4">
    <location>
        <begin position="40"/>
        <end position="59"/>
    </location>
</feature>
<dbReference type="InterPro" id="IPR041347">
    <property type="entry name" value="MftR_C"/>
</dbReference>
<comment type="caution">
    <text evidence="6">The sequence shown here is derived from an EMBL/GenBank/DDBJ whole genome shotgun (WGS) entry which is preliminary data.</text>
</comment>
<dbReference type="Pfam" id="PF00440">
    <property type="entry name" value="TetR_N"/>
    <property type="match status" value="1"/>
</dbReference>
<dbReference type="NCBIfam" id="TIGR03968">
    <property type="entry name" value="mycofact_TetR"/>
    <property type="match status" value="1"/>
</dbReference>
<dbReference type="PROSITE" id="PS50977">
    <property type="entry name" value="HTH_TETR_2"/>
    <property type="match status" value="1"/>
</dbReference>
<protein>
    <submittedName>
        <fullName evidence="6">Mycofactocin system transcriptional regulator</fullName>
    </submittedName>
</protein>
<dbReference type="InterPro" id="IPR009057">
    <property type="entry name" value="Homeodomain-like_sf"/>
</dbReference>
<keyword evidence="2 4" id="KW-0238">DNA-binding</keyword>
<dbReference type="PANTHER" id="PTHR30055">
    <property type="entry name" value="HTH-TYPE TRANSCRIPTIONAL REGULATOR RUTR"/>
    <property type="match status" value="1"/>
</dbReference>
<dbReference type="Gene3D" id="1.10.10.60">
    <property type="entry name" value="Homeodomain-like"/>
    <property type="match status" value="1"/>
</dbReference>
<dbReference type="InterPro" id="IPR050109">
    <property type="entry name" value="HTH-type_TetR-like_transc_reg"/>
</dbReference>
<accession>A0ABU2N8T4</accession>
<reference evidence="7" key="1">
    <citation type="submission" date="2023-07" db="EMBL/GenBank/DDBJ databases">
        <title>30 novel species of actinomycetes from the DSMZ collection.</title>
        <authorList>
            <person name="Nouioui I."/>
        </authorList>
    </citation>
    <scope>NUCLEOTIDE SEQUENCE [LARGE SCALE GENOMIC DNA]</scope>
    <source>
        <strain evidence="7">DSM 45834</strain>
    </source>
</reference>
<proteinExistence type="predicted"/>
<evidence type="ECO:0000256" key="1">
    <source>
        <dbReference type="ARBA" id="ARBA00023015"/>
    </source>
</evidence>
<evidence type="ECO:0000256" key="2">
    <source>
        <dbReference type="ARBA" id="ARBA00023125"/>
    </source>
</evidence>
<dbReference type="InterPro" id="IPR001647">
    <property type="entry name" value="HTH_TetR"/>
</dbReference>
<name>A0ABU2N8T4_9PSEU</name>
<feature type="domain" description="HTH tetR-type" evidence="5">
    <location>
        <begin position="17"/>
        <end position="77"/>
    </location>
</feature>
<sequence length="201" mass="22239">MATPPAHGASLLGRPPVTSHAEIERAGFRLFAQRGFDGTTLDAIAAEVGISRRTLLRYYDSKNDIPWGRFSETLDGFRATLVATPVDVPLHEAVHAAVLAFNRFDLDAHPSHRERMQLILTTPTLQAHSVLRYGEWRQVIAEYVALRLGLRPDDLLPRTVGQVSLALTLSAYTHWLDHPELALHDLIDTAMAGLRSYLGSA</sequence>
<dbReference type="SUPFAM" id="SSF46689">
    <property type="entry name" value="Homeodomain-like"/>
    <property type="match status" value="1"/>
</dbReference>
<keyword evidence="3" id="KW-0804">Transcription</keyword>
<dbReference type="RefSeq" id="WP_311556377.1">
    <property type="nucleotide sequence ID" value="NZ_JAVREJ010000007.1"/>
</dbReference>
<evidence type="ECO:0000313" key="7">
    <source>
        <dbReference type="Proteomes" id="UP001183202"/>
    </source>
</evidence>
<evidence type="ECO:0000259" key="5">
    <source>
        <dbReference type="PROSITE" id="PS50977"/>
    </source>
</evidence>
<dbReference type="Gene3D" id="1.10.357.10">
    <property type="entry name" value="Tetracycline Repressor, domain 2"/>
    <property type="match status" value="1"/>
</dbReference>
<evidence type="ECO:0000256" key="3">
    <source>
        <dbReference type="ARBA" id="ARBA00023163"/>
    </source>
</evidence>
<dbReference type="PANTHER" id="PTHR30055:SF238">
    <property type="entry name" value="MYCOFACTOCIN BIOSYNTHESIS TRANSCRIPTIONAL REGULATOR MFTR-RELATED"/>
    <property type="match status" value="1"/>
</dbReference>
<keyword evidence="1" id="KW-0805">Transcription regulation</keyword>
<dbReference type="EMBL" id="JAVREJ010000007">
    <property type="protein sequence ID" value="MDT0350343.1"/>
    <property type="molecule type" value="Genomic_DNA"/>
</dbReference>
<organism evidence="6 7">
    <name type="scientific">Pseudonocardia charpentierae</name>
    <dbReference type="NCBI Taxonomy" id="3075545"/>
    <lineage>
        <taxon>Bacteria</taxon>
        <taxon>Bacillati</taxon>
        <taxon>Actinomycetota</taxon>
        <taxon>Actinomycetes</taxon>
        <taxon>Pseudonocardiales</taxon>
        <taxon>Pseudonocardiaceae</taxon>
        <taxon>Pseudonocardia</taxon>
    </lineage>
</organism>
<evidence type="ECO:0000256" key="4">
    <source>
        <dbReference type="PROSITE-ProRule" id="PRU00335"/>
    </source>
</evidence>
<gene>
    <name evidence="6" type="primary">mftR</name>
    <name evidence="6" type="ORF">RM445_12495</name>
</gene>
<dbReference type="Proteomes" id="UP001183202">
    <property type="component" value="Unassembled WGS sequence"/>
</dbReference>
<dbReference type="InterPro" id="IPR023851">
    <property type="entry name" value="Tscrpt_reg_TetR-type"/>
</dbReference>
<dbReference type="Pfam" id="PF17754">
    <property type="entry name" value="TetR_C_14"/>
    <property type="match status" value="1"/>
</dbReference>
<keyword evidence="7" id="KW-1185">Reference proteome</keyword>